<name>A0ABT9NYE3_9ACTN</name>
<evidence type="ECO:0000256" key="2">
    <source>
        <dbReference type="SAM" id="Phobius"/>
    </source>
</evidence>
<dbReference type="Proteomes" id="UP001235712">
    <property type="component" value="Unassembled WGS sequence"/>
</dbReference>
<feature type="transmembrane region" description="Helical" evidence="2">
    <location>
        <begin position="34"/>
        <end position="51"/>
    </location>
</feature>
<accession>A0ABT9NYE3</accession>
<feature type="transmembrane region" description="Helical" evidence="2">
    <location>
        <begin position="6"/>
        <end position="22"/>
    </location>
</feature>
<keyword evidence="2" id="KW-0472">Membrane</keyword>
<keyword evidence="2" id="KW-1133">Transmembrane helix</keyword>
<keyword evidence="2" id="KW-0812">Transmembrane</keyword>
<feature type="region of interest" description="Disordered" evidence="1">
    <location>
        <begin position="132"/>
        <end position="154"/>
    </location>
</feature>
<organism evidence="3 4">
    <name type="scientific">Kineosporia succinea</name>
    <dbReference type="NCBI Taxonomy" id="84632"/>
    <lineage>
        <taxon>Bacteria</taxon>
        <taxon>Bacillati</taxon>
        <taxon>Actinomycetota</taxon>
        <taxon>Actinomycetes</taxon>
        <taxon>Kineosporiales</taxon>
        <taxon>Kineosporiaceae</taxon>
        <taxon>Kineosporia</taxon>
    </lineage>
</organism>
<dbReference type="RefSeq" id="WP_307238360.1">
    <property type="nucleotide sequence ID" value="NZ_JAUSQZ010000001.1"/>
</dbReference>
<sequence length="154" mass="16715">MNITEWGALAFGVVIGWYTYFVNRHRAEVKIADVASIIGAIGGGAVLALFPEQSRLFGFYGIGLAAGFFGYFLILVGMVLILRKQQDEDEKRKEAAAKAEAAEKKPEAAKKDLRSKWSLEWFLDGRRPALAPGQIGAEKETGHAMSLGGGSRTP</sequence>
<evidence type="ECO:0000313" key="4">
    <source>
        <dbReference type="Proteomes" id="UP001235712"/>
    </source>
</evidence>
<evidence type="ECO:0000256" key="1">
    <source>
        <dbReference type="SAM" id="MobiDB-lite"/>
    </source>
</evidence>
<proteinExistence type="predicted"/>
<evidence type="ECO:0000313" key="3">
    <source>
        <dbReference type="EMBL" id="MDP9825015.1"/>
    </source>
</evidence>
<comment type="caution">
    <text evidence="3">The sequence shown here is derived from an EMBL/GenBank/DDBJ whole genome shotgun (WGS) entry which is preliminary data.</text>
</comment>
<keyword evidence="4" id="KW-1185">Reference proteome</keyword>
<feature type="region of interest" description="Disordered" evidence="1">
    <location>
        <begin position="92"/>
        <end position="112"/>
    </location>
</feature>
<dbReference type="EMBL" id="JAUSQZ010000001">
    <property type="protein sequence ID" value="MDP9825015.1"/>
    <property type="molecule type" value="Genomic_DNA"/>
</dbReference>
<protein>
    <submittedName>
        <fullName evidence="3">Membrane protein YfcA</fullName>
    </submittedName>
</protein>
<feature type="transmembrane region" description="Helical" evidence="2">
    <location>
        <begin position="57"/>
        <end position="82"/>
    </location>
</feature>
<gene>
    <name evidence="3" type="ORF">J2S57_000764</name>
</gene>
<reference evidence="3 4" key="1">
    <citation type="submission" date="2023-07" db="EMBL/GenBank/DDBJ databases">
        <title>Sequencing the genomes of 1000 actinobacteria strains.</title>
        <authorList>
            <person name="Klenk H.-P."/>
        </authorList>
    </citation>
    <scope>NUCLEOTIDE SEQUENCE [LARGE SCALE GENOMIC DNA]</scope>
    <source>
        <strain evidence="3 4">DSM 44388</strain>
    </source>
</reference>